<evidence type="ECO:0000313" key="2">
    <source>
        <dbReference type="Proteomes" id="UP000537130"/>
    </source>
</evidence>
<dbReference type="Proteomes" id="UP000537130">
    <property type="component" value="Unassembled WGS sequence"/>
</dbReference>
<gene>
    <name evidence="1" type="ORF">FHR99_003194</name>
</gene>
<dbReference type="EMBL" id="JACHWY010000004">
    <property type="protein sequence ID" value="MBB3048920.1"/>
    <property type="molecule type" value="Genomic_DNA"/>
</dbReference>
<organism evidence="1 2">
    <name type="scientific">Litorivivens lipolytica</name>
    <dbReference type="NCBI Taxonomy" id="1524264"/>
    <lineage>
        <taxon>Bacteria</taxon>
        <taxon>Pseudomonadati</taxon>
        <taxon>Pseudomonadota</taxon>
        <taxon>Gammaproteobacteria</taxon>
        <taxon>Litorivivens</taxon>
    </lineage>
</organism>
<protein>
    <submittedName>
        <fullName evidence="1">Uncharacterized protein</fullName>
    </submittedName>
</protein>
<accession>A0A7W4Z8E0</accession>
<evidence type="ECO:0000313" key="1">
    <source>
        <dbReference type="EMBL" id="MBB3048920.1"/>
    </source>
</evidence>
<dbReference type="AlphaFoldDB" id="A0A7W4Z8E0"/>
<sequence>MNNSSSGGGGNTKSYTPNIRDGKGLIISKAIYMVLRYLGVVIYGG</sequence>
<reference evidence="1 2" key="1">
    <citation type="submission" date="2020-08" db="EMBL/GenBank/DDBJ databases">
        <title>Genomic Encyclopedia of Type Strains, Phase III (KMG-III): the genomes of soil and plant-associated and newly described type strains.</title>
        <authorList>
            <person name="Whitman W."/>
        </authorList>
    </citation>
    <scope>NUCLEOTIDE SEQUENCE [LARGE SCALE GENOMIC DNA]</scope>
    <source>
        <strain evidence="1 2">CECT 8654</strain>
    </source>
</reference>
<keyword evidence="2" id="KW-1185">Reference proteome</keyword>
<proteinExistence type="predicted"/>
<comment type="caution">
    <text evidence="1">The sequence shown here is derived from an EMBL/GenBank/DDBJ whole genome shotgun (WGS) entry which is preliminary data.</text>
</comment>
<name>A0A7W4Z8E0_9GAMM</name>